<accession>A0A0M2NKA1</accession>
<gene>
    <name evidence="4" type="ORF">CHK_1639</name>
</gene>
<keyword evidence="4" id="KW-0456">Lyase</keyword>
<feature type="binding site" evidence="3">
    <location>
        <position position="113"/>
    </location>
    <ligand>
        <name>Zn(2+)</name>
        <dbReference type="ChEBI" id="CHEBI:29105"/>
        <label>2</label>
    </ligand>
</feature>
<keyword evidence="3" id="KW-0479">Metal-binding</keyword>
<dbReference type="GO" id="GO:0004332">
    <property type="term" value="F:fructose-bisphosphate aldolase activity"/>
    <property type="evidence" value="ECO:0007669"/>
    <property type="project" value="UniProtKB-EC"/>
</dbReference>
<feature type="active site" description="Proton donor" evidence="1">
    <location>
        <position position="81"/>
    </location>
</feature>
<keyword evidence="5" id="KW-1185">Reference proteome</keyword>
<dbReference type="SUPFAM" id="SSF51569">
    <property type="entry name" value="Aldolase"/>
    <property type="match status" value="1"/>
</dbReference>
<dbReference type="PANTHER" id="PTHR30304:SF0">
    <property type="entry name" value="D-TAGATOSE-1,6-BISPHOSPHATE ALDOLASE SUBUNIT GATY-RELATED"/>
    <property type="match status" value="1"/>
</dbReference>
<organism evidence="4 5">
    <name type="scientific">Christensenella hongkongensis</name>
    <dbReference type="NCBI Taxonomy" id="270498"/>
    <lineage>
        <taxon>Bacteria</taxon>
        <taxon>Bacillati</taxon>
        <taxon>Bacillota</taxon>
        <taxon>Clostridia</taxon>
        <taxon>Christensenellales</taxon>
        <taxon>Christensenellaceae</taxon>
        <taxon>Christensenella</taxon>
    </lineage>
</organism>
<dbReference type="EC" id="4.1.2.13" evidence="4"/>
<dbReference type="OrthoDB" id="9803995at2"/>
<dbReference type="GO" id="GO:0005975">
    <property type="term" value="P:carbohydrate metabolic process"/>
    <property type="evidence" value="ECO:0007669"/>
    <property type="project" value="InterPro"/>
</dbReference>
<comment type="caution">
    <text evidence="4">The sequence shown here is derived from an EMBL/GenBank/DDBJ whole genome shotgun (WGS) entry which is preliminary data.</text>
</comment>
<dbReference type="InterPro" id="IPR013785">
    <property type="entry name" value="Aldolase_TIM"/>
</dbReference>
<feature type="binding site" evidence="3">
    <location>
        <position position="230"/>
    </location>
    <ligand>
        <name>Zn(2+)</name>
        <dbReference type="ChEBI" id="CHEBI:29105"/>
        <label>1</label>
        <note>catalytic</note>
    </ligand>
</feature>
<evidence type="ECO:0000256" key="1">
    <source>
        <dbReference type="PIRSR" id="PIRSR001359-1"/>
    </source>
</evidence>
<dbReference type="RefSeq" id="WP_052740449.1">
    <property type="nucleotide sequence ID" value="NZ_LAYJ01000093.1"/>
</dbReference>
<dbReference type="STRING" id="270498.CHK_1639"/>
<evidence type="ECO:0000313" key="5">
    <source>
        <dbReference type="Proteomes" id="UP000034076"/>
    </source>
</evidence>
<feature type="binding site" evidence="3">
    <location>
        <position position="143"/>
    </location>
    <ligand>
        <name>Zn(2+)</name>
        <dbReference type="ChEBI" id="CHEBI:29105"/>
        <label>2</label>
    </ligand>
</feature>
<dbReference type="PIRSF" id="PIRSF001359">
    <property type="entry name" value="F_bP_aldolase_II"/>
    <property type="match status" value="1"/>
</dbReference>
<dbReference type="Proteomes" id="UP000034076">
    <property type="component" value="Unassembled WGS sequence"/>
</dbReference>
<dbReference type="EMBL" id="LAYJ01000093">
    <property type="protein sequence ID" value="KKI50877.1"/>
    <property type="molecule type" value="Genomic_DNA"/>
</dbReference>
<proteinExistence type="predicted"/>
<evidence type="ECO:0000256" key="2">
    <source>
        <dbReference type="PIRSR" id="PIRSR001359-2"/>
    </source>
</evidence>
<protein>
    <submittedName>
        <fullName evidence="4">Fructose-bisphosphate aldolase class II</fullName>
        <ecNumber evidence="4">4.1.2.13</ecNumber>
    </submittedName>
</protein>
<evidence type="ECO:0000256" key="3">
    <source>
        <dbReference type="PIRSR" id="PIRSR001359-3"/>
    </source>
</evidence>
<comment type="cofactor">
    <cofactor evidence="3">
        <name>Zn(2+)</name>
        <dbReference type="ChEBI" id="CHEBI:29105"/>
    </cofactor>
    <text evidence="3">Binds 2 Zn(2+) ions per subunit. One is catalytic and the other provides a structural contribution.</text>
</comment>
<dbReference type="GO" id="GO:0008270">
    <property type="term" value="F:zinc ion binding"/>
    <property type="evidence" value="ECO:0007669"/>
    <property type="project" value="InterPro"/>
</dbReference>
<evidence type="ECO:0000313" key="4">
    <source>
        <dbReference type="EMBL" id="KKI50877.1"/>
    </source>
</evidence>
<dbReference type="AlphaFoldDB" id="A0A0M2NKA1"/>
<sequence>MLEAKDAVKRAKEHGTVIPAYNIPYLPMVKPVIQAVVDMNSIAMIQVARVEWEKFGSQSLEAVAEEYKKYMDPKHTLLHLDHVPVIDEDMKEVDYMPIIERAIKAGFQSVMIDASRLDLEGNIKATKQVASAAHAAGIPCESELGAVMGHESGPRIPYEEIFATKKGFTDLEEAKKFVKESDCDWLSVAVGSIHGAVAENLRNQKKPEARLDIDHIKALSAATNIPLVLHGGSGINKECIREGIKAGIAKINVGTEIRQAYESALLGDEKNVEAAQKAVYDKVCEVITDMLCIKDTRSLLYEG</sequence>
<feature type="binding site" evidence="2">
    <location>
        <begin position="252"/>
        <end position="255"/>
    </location>
    <ligand>
        <name>dihydroxyacetone phosphate</name>
        <dbReference type="ChEBI" id="CHEBI:57642"/>
    </ligand>
</feature>
<feature type="binding site" evidence="2">
    <location>
        <begin position="231"/>
        <end position="233"/>
    </location>
    <ligand>
        <name>dihydroxyacetone phosphate</name>
        <dbReference type="ChEBI" id="CHEBI:57642"/>
    </ligand>
</feature>
<dbReference type="Pfam" id="PF01116">
    <property type="entry name" value="F_bP_aldolase"/>
    <property type="match status" value="1"/>
</dbReference>
<feature type="binding site" evidence="3">
    <location>
        <position position="82"/>
    </location>
    <ligand>
        <name>Zn(2+)</name>
        <dbReference type="ChEBI" id="CHEBI:29105"/>
        <label>1</label>
        <note>catalytic</note>
    </ligand>
</feature>
<dbReference type="PANTHER" id="PTHR30304">
    <property type="entry name" value="D-TAGATOSE-1,6-BISPHOSPHATE ALDOLASE"/>
    <property type="match status" value="1"/>
</dbReference>
<keyword evidence="3" id="KW-0862">Zinc</keyword>
<dbReference type="PATRIC" id="fig|270498.16.peg.1468"/>
<feature type="binding site" evidence="3">
    <location>
        <position position="194"/>
    </location>
    <ligand>
        <name>Zn(2+)</name>
        <dbReference type="ChEBI" id="CHEBI:29105"/>
        <label>1</label>
        <note>catalytic</note>
    </ligand>
</feature>
<name>A0A0M2NKA1_9FIRM</name>
<feature type="binding site" evidence="2">
    <location>
        <position position="195"/>
    </location>
    <ligand>
        <name>dihydroxyacetone phosphate</name>
        <dbReference type="ChEBI" id="CHEBI:57642"/>
    </ligand>
</feature>
<reference evidence="4 5" key="1">
    <citation type="submission" date="2015-04" db="EMBL/GenBank/DDBJ databases">
        <title>Draft genome sequence of bacteremic isolate Catabacter hongkongensis type strain HKU16T.</title>
        <authorList>
            <person name="Lau S.K."/>
            <person name="Teng J.L."/>
            <person name="Huang Y."/>
            <person name="Curreem S.O."/>
            <person name="Tsui S.K."/>
            <person name="Woo P.C."/>
        </authorList>
    </citation>
    <scope>NUCLEOTIDE SEQUENCE [LARGE SCALE GENOMIC DNA]</scope>
    <source>
        <strain evidence="4 5">HKU16</strain>
    </source>
</reference>
<dbReference type="InterPro" id="IPR000771">
    <property type="entry name" value="FBA_II"/>
</dbReference>
<dbReference type="InterPro" id="IPR050246">
    <property type="entry name" value="Class_II_FBP_aldolase"/>
</dbReference>
<dbReference type="Gene3D" id="3.20.20.70">
    <property type="entry name" value="Aldolase class I"/>
    <property type="match status" value="1"/>
</dbReference>